<dbReference type="PANTHER" id="PTHR43798">
    <property type="entry name" value="MONOACYLGLYCEROL LIPASE"/>
    <property type="match status" value="1"/>
</dbReference>
<name>A0A1H1R6T4_9CELL</name>
<dbReference type="InterPro" id="IPR000073">
    <property type="entry name" value="AB_hydrolase_1"/>
</dbReference>
<feature type="domain" description="AB hydrolase-1" evidence="1">
    <location>
        <begin position="25"/>
        <end position="258"/>
    </location>
</feature>
<proteinExistence type="predicted"/>
<evidence type="ECO:0000259" key="1">
    <source>
        <dbReference type="Pfam" id="PF12697"/>
    </source>
</evidence>
<dbReference type="OrthoDB" id="9785847at2"/>
<evidence type="ECO:0000313" key="3">
    <source>
        <dbReference type="Proteomes" id="UP000185663"/>
    </source>
</evidence>
<dbReference type="PRINTS" id="PR00111">
    <property type="entry name" value="ABHYDROLASE"/>
</dbReference>
<reference evidence="2 3" key="1">
    <citation type="submission" date="2016-10" db="EMBL/GenBank/DDBJ databases">
        <authorList>
            <person name="de Groot N.N."/>
        </authorList>
    </citation>
    <scope>NUCLEOTIDE SEQUENCE [LARGE SCALE GENOMIC DNA]</scope>
    <source>
        <strain evidence="2 3">DSM 22126</strain>
    </source>
</reference>
<dbReference type="Pfam" id="PF12697">
    <property type="entry name" value="Abhydrolase_6"/>
    <property type="match status" value="1"/>
</dbReference>
<dbReference type="InterPro" id="IPR029058">
    <property type="entry name" value="AB_hydrolase_fold"/>
</dbReference>
<keyword evidence="3" id="KW-1185">Reference proteome</keyword>
<gene>
    <name evidence="2" type="ORF">SAMN04489860_1276</name>
</gene>
<dbReference type="GO" id="GO:0003824">
    <property type="term" value="F:catalytic activity"/>
    <property type="evidence" value="ECO:0007669"/>
    <property type="project" value="UniProtKB-ARBA"/>
</dbReference>
<dbReference type="Gene3D" id="3.40.50.1820">
    <property type="entry name" value="alpha/beta hydrolase"/>
    <property type="match status" value="1"/>
</dbReference>
<dbReference type="SUPFAM" id="SSF53474">
    <property type="entry name" value="alpha/beta-Hydrolases"/>
    <property type="match status" value="1"/>
</dbReference>
<accession>A0A1H1R6T4</accession>
<dbReference type="RefSeq" id="WP_083371982.1">
    <property type="nucleotide sequence ID" value="NZ_LT629776.1"/>
</dbReference>
<dbReference type="STRING" id="545619.SAMN04489860_1276"/>
<dbReference type="eggNOG" id="COG0596">
    <property type="taxonomic scope" value="Bacteria"/>
</dbReference>
<dbReference type="InterPro" id="IPR050266">
    <property type="entry name" value="AB_hydrolase_sf"/>
</dbReference>
<dbReference type="EMBL" id="LT629776">
    <property type="protein sequence ID" value="SDS31524.1"/>
    <property type="molecule type" value="Genomic_DNA"/>
</dbReference>
<protein>
    <submittedName>
        <fullName evidence="2">Pimeloyl-ACP methyl ester carboxylesterase</fullName>
    </submittedName>
</protein>
<organism evidence="2 3">
    <name type="scientific">Paraoerskovia marina</name>
    <dbReference type="NCBI Taxonomy" id="545619"/>
    <lineage>
        <taxon>Bacteria</taxon>
        <taxon>Bacillati</taxon>
        <taxon>Actinomycetota</taxon>
        <taxon>Actinomycetes</taxon>
        <taxon>Micrococcales</taxon>
        <taxon>Cellulomonadaceae</taxon>
        <taxon>Paraoerskovia</taxon>
    </lineage>
</organism>
<dbReference type="Proteomes" id="UP000185663">
    <property type="component" value="Chromosome I"/>
</dbReference>
<evidence type="ECO:0000313" key="2">
    <source>
        <dbReference type="EMBL" id="SDS31524.1"/>
    </source>
</evidence>
<sequence length="269" mass="28415">MTERLAEGLPPLEIRTLRQGHGQPVLLLHAFPVDHRMWSPVAQLFPTGQTVLAIDSYGAGHDALWPETPSLDLAADAVVSALHRAGFDRAVVAGLSMGGYLALAIADRHPDVVAGLGLLDTKSTADTPEALANRARSAEAMFAERSVNPVLGMAASLPSPESIRKDPGLTSRVEELILRQQPEGLAWCQRAMAARPDRTGVVTVAPGPVLVLVGSEDRTTPVSASEHMVVARRDAELVVLPDVGHLSALEAPQAVTDALVGLIERSSPV</sequence>
<dbReference type="AlphaFoldDB" id="A0A1H1R6T4"/>